<evidence type="ECO:0000256" key="7">
    <source>
        <dbReference type="ARBA" id="ARBA00022777"/>
    </source>
</evidence>
<keyword evidence="6" id="KW-0547">Nucleotide-binding</keyword>
<evidence type="ECO:0000256" key="9">
    <source>
        <dbReference type="ARBA" id="ARBA00022909"/>
    </source>
</evidence>
<dbReference type="PROSITE" id="PS00794">
    <property type="entry name" value="HPPK"/>
    <property type="match status" value="1"/>
</dbReference>
<protein>
    <recommendedName>
        <fullName evidence="4">2-amino-4-hydroxy-6-hydroxymethyldihydropteridine pyrophosphokinase</fullName>
        <ecNumber evidence="3">2.7.6.3</ecNumber>
    </recommendedName>
    <alternativeName>
        <fullName evidence="11">6-hydroxymethyl-7,8-dihydropterin pyrophosphokinase</fullName>
    </alternativeName>
    <alternativeName>
        <fullName evidence="12">7,8-dihydro-6-hydroxymethylpterin-pyrophosphokinase</fullName>
    </alternativeName>
</protein>
<keyword evidence="5 14" id="KW-0808">Transferase</keyword>
<dbReference type="Pfam" id="PF01288">
    <property type="entry name" value="HPPK"/>
    <property type="match status" value="1"/>
</dbReference>
<evidence type="ECO:0000256" key="12">
    <source>
        <dbReference type="ARBA" id="ARBA00033413"/>
    </source>
</evidence>
<sequence>MAEANFSTAYLLLGGNLGDRAATLRTAIQLLNASAGRVVAVSGVYETAAWGLEDQPAFLNQAVQLATTLRPEQLLAACLQIEQQAGRERRIRWGARTLDIDILLYDNEIADTPQLQVPHPRLPERRFALVPLAEIAAEVLHPVLGKTVAELLAECADELEVVQVEKKVDNGRLGSH</sequence>
<keyword evidence="15" id="KW-1185">Reference proteome</keyword>
<evidence type="ECO:0000256" key="2">
    <source>
        <dbReference type="ARBA" id="ARBA00005810"/>
    </source>
</evidence>
<comment type="similarity">
    <text evidence="2">Belongs to the HPPK family.</text>
</comment>
<keyword evidence="8" id="KW-0067">ATP-binding</keyword>
<evidence type="ECO:0000256" key="4">
    <source>
        <dbReference type="ARBA" id="ARBA00016218"/>
    </source>
</evidence>
<dbReference type="SUPFAM" id="SSF55083">
    <property type="entry name" value="6-hydroxymethyl-7,8-dihydropterin pyrophosphokinase, HPPK"/>
    <property type="match status" value="1"/>
</dbReference>
<dbReference type="Proteomes" id="UP000305398">
    <property type="component" value="Chromosome"/>
</dbReference>
<dbReference type="PANTHER" id="PTHR43071:SF1">
    <property type="entry name" value="2-AMINO-4-HYDROXY-6-HYDROXYMETHYLDIHYDROPTERIDINE PYROPHOSPHOKINASE"/>
    <property type="match status" value="1"/>
</dbReference>
<dbReference type="GO" id="GO:0046656">
    <property type="term" value="P:folic acid biosynthetic process"/>
    <property type="evidence" value="ECO:0007669"/>
    <property type="project" value="UniProtKB-KW"/>
</dbReference>
<feature type="domain" description="7,8-dihydro-6-hydroxymethylpterin-pyrophosphokinase" evidence="13">
    <location>
        <begin position="92"/>
        <end position="103"/>
    </location>
</feature>
<dbReference type="EC" id="2.7.6.3" evidence="3"/>
<evidence type="ECO:0000256" key="5">
    <source>
        <dbReference type="ARBA" id="ARBA00022679"/>
    </source>
</evidence>
<evidence type="ECO:0000313" key="15">
    <source>
        <dbReference type="Proteomes" id="UP000305398"/>
    </source>
</evidence>
<keyword evidence="7 14" id="KW-0418">Kinase</keyword>
<organism evidence="14 15">
    <name type="scientific">Hymenobacter jejuensis</name>
    <dbReference type="NCBI Taxonomy" id="2502781"/>
    <lineage>
        <taxon>Bacteria</taxon>
        <taxon>Pseudomonadati</taxon>
        <taxon>Bacteroidota</taxon>
        <taxon>Cytophagia</taxon>
        <taxon>Cytophagales</taxon>
        <taxon>Hymenobacteraceae</taxon>
        <taxon>Hymenobacter</taxon>
    </lineage>
</organism>
<dbReference type="GO" id="GO:0005524">
    <property type="term" value="F:ATP binding"/>
    <property type="evidence" value="ECO:0007669"/>
    <property type="project" value="UniProtKB-KW"/>
</dbReference>
<keyword evidence="9" id="KW-0289">Folate biosynthesis</keyword>
<evidence type="ECO:0000256" key="8">
    <source>
        <dbReference type="ARBA" id="ARBA00022840"/>
    </source>
</evidence>
<name>A0A5B7ZVF5_9BACT</name>
<dbReference type="CDD" id="cd00483">
    <property type="entry name" value="HPPK"/>
    <property type="match status" value="1"/>
</dbReference>
<dbReference type="GO" id="GO:0046654">
    <property type="term" value="P:tetrahydrofolate biosynthetic process"/>
    <property type="evidence" value="ECO:0007669"/>
    <property type="project" value="UniProtKB-UniPathway"/>
</dbReference>
<comment type="function">
    <text evidence="10">Catalyzes the transfer of pyrophosphate from adenosine triphosphate (ATP) to 6-hydroxymethyl-7,8-dihydropterin, an enzymatic step in folate biosynthesis pathway.</text>
</comment>
<evidence type="ECO:0000313" key="14">
    <source>
        <dbReference type="EMBL" id="QDA59071.1"/>
    </source>
</evidence>
<reference evidence="14 15" key="1">
    <citation type="submission" date="2019-06" db="EMBL/GenBank/DDBJ databases">
        <authorList>
            <person name="Srinivasan S."/>
        </authorList>
    </citation>
    <scope>NUCLEOTIDE SEQUENCE [LARGE SCALE GENOMIC DNA]</scope>
    <source>
        <strain evidence="14 15">17J68-5</strain>
    </source>
</reference>
<dbReference type="GO" id="GO:0003848">
    <property type="term" value="F:2-amino-4-hydroxy-6-hydroxymethyldihydropteridine diphosphokinase activity"/>
    <property type="evidence" value="ECO:0007669"/>
    <property type="project" value="UniProtKB-EC"/>
</dbReference>
<dbReference type="OrthoDB" id="9808041at2"/>
<comment type="pathway">
    <text evidence="1">Cofactor biosynthesis; tetrahydrofolate biosynthesis; 2-amino-4-hydroxy-6-hydroxymethyl-7,8-dihydropteridine diphosphate from 7,8-dihydroneopterin triphosphate: step 4/4.</text>
</comment>
<gene>
    <name evidence="14" type="primary">folK</name>
    <name evidence="14" type="ORF">FHG12_02645</name>
</gene>
<dbReference type="PANTHER" id="PTHR43071">
    <property type="entry name" value="2-AMINO-4-HYDROXY-6-HYDROXYMETHYLDIHYDROPTERIDINE PYROPHOSPHOKINASE"/>
    <property type="match status" value="1"/>
</dbReference>
<evidence type="ECO:0000256" key="10">
    <source>
        <dbReference type="ARBA" id="ARBA00029409"/>
    </source>
</evidence>
<dbReference type="KEGG" id="hyj:FHG12_02645"/>
<dbReference type="UniPathway" id="UPA00077">
    <property type="reaction ID" value="UER00155"/>
</dbReference>
<dbReference type="NCBIfam" id="TIGR01498">
    <property type="entry name" value="folK"/>
    <property type="match status" value="1"/>
</dbReference>
<evidence type="ECO:0000256" key="1">
    <source>
        <dbReference type="ARBA" id="ARBA00005051"/>
    </source>
</evidence>
<evidence type="ECO:0000256" key="6">
    <source>
        <dbReference type="ARBA" id="ARBA00022741"/>
    </source>
</evidence>
<accession>A0A5B7ZVF5</accession>
<evidence type="ECO:0000259" key="13">
    <source>
        <dbReference type="PROSITE" id="PS00794"/>
    </source>
</evidence>
<dbReference type="Gene3D" id="3.30.70.560">
    <property type="entry name" value="7,8-Dihydro-6-hydroxymethylpterin-pyrophosphokinase HPPK"/>
    <property type="match status" value="1"/>
</dbReference>
<dbReference type="RefSeq" id="WP_139514146.1">
    <property type="nucleotide sequence ID" value="NZ_CP040896.1"/>
</dbReference>
<dbReference type="InterPro" id="IPR035907">
    <property type="entry name" value="Hppk_sf"/>
</dbReference>
<dbReference type="EMBL" id="CP040896">
    <property type="protein sequence ID" value="QDA59071.1"/>
    <property type="molecule type" value="Genomic_DNA"/>
</dbReference>
<evidence type="ECO:0000256" key="11">
    <source>
        <dbReference type="ARBA" id="ARBA00029766"/>
    </source>
</evidence>
<dbReference type="GO" id="GO:0016301">
    <property type="term" value="F:kinase activity"/>
    <property type="evidence" value="ECO:0007669"/>
    <property type="project" value="UniProtKB-KW"/>
</dbReference>
<dbReference type="InterPro" id="IPR000550">
    <property type="entry name" value="Hppk"/>
</dbReference>
<evidence type="ECO:0000256" key="3">
    <source>
        <dbReference type="ARBA" id="ARBA00013253"/>
    </source>
</evidence>
<proteinExistence type="inferred from homology"/>
<dbReference type="AlphaFoldDB" id="A0A5B7ZVF5"/>